<dbReference type="Gene3D" id="1.10.260.40">
    <property type="entry name" value="lambda repressor-like DNA-binding domains"/>
    <property type="match status" value="1"/>
</dbReference>
<dbReference type="AlphaFoldDB" id="A0A1E5QAW3"/>
<dbReference type="PROSITE" id="PS50943">
    <property type="entry name" value="HTH_CROC1"/>
    <property type="match status" value="1"/>
</dbReference>
<dbReference type="OrthoDB" id="9797172at2"/>
<dbReference type="Proteomes" id="UP000095347">
    <property type="component" value="Unassembled WGS sequence"/>
</dbReference>
<reference evidence="3" key="1">
    <citation type="submission" date="2016-07" db="EMBL/GenBank/DDBJ databases">
        <authorList>
            <person name="Florea S."/>
            <person name="Webb J.S."/>
            <person name="Jaromczyk J."/>
            <person name="Schardl C.L."/>
        </authorList>
    </citation>
    <scope>NUCLEOTIDE SEQUENCE [LARGE SCALE GENOMIC DNA]</scope>
    <source>
        <strain evidence="3">MV-1</strain>
    </source>
</reference>
<name>A0A1E5QAW3_9PROT</name>
<dbReference type="InterPro" id="IPR001387">
    <property type="entry name" value="Cro/C1-type_HTH"/>
</dbReference>
<protein>
    <recommendedName>
        <fullName evidence="1">HTH cro/C1-type domain-containing protein</fullName>
    </recommendedName>
</protein>
<proteinExistence type="predicted"/>
<evidence type="ECO:0000259" key="1">
    <source>
        <dbReference type="PROSITE" id="PS50943"/>
    </source>
</evidence>
<dbReference type="CDD" id="cd00093">
    <property type="entry name" value="HTH_XRE"/>
    <property type="match status" value="1"/>
</dbReference>
<dbReference type="EMBL" id="MCGG01000008">
    <property type="protein sequence ID" value="OEJ69176.1"/>
    <property type="molecule type" value="Genomic_DNA"/>
</dbReference>
<dbReference type="RefSeq" id="WP_069956641.1">
    <property type="nucleotide sequence ID" value="NZ_MCGG01000008.1"/>
</dbReference>
<evidence type="ECO:0000313" key="3">
    <source>
        <dbReference type="Proteomes" id="UP000095347"/>
    </source>
</evidence>
<keyword evidence="3" id="KW-1185">Reference proteome</keyword>
<comment type="caution">
    <text evidence="2">The sequence shown here is derived from an EMBL/GenBank/DDBJ whole genome shotgun (WGS) entry which is preliminary data.</text>
</comment>
<dbReference type="Pfam" id="PF01381">
    <property type="entry name" value="HTH_3"/>
    <property type="match status" value="1"/>
</dbReference>
<feature type="domain" description="HTH cro/C1-type" evidence="1">
    <location>
        <begin position="21"/>
        <end position="75"/>
    </location>
</feature>
<dbReference type="InterPro" id="IPR010982">
    <property type="entry name" value="Lambda_DNA-bd_dom_sf"/>
</dbReference>
<accession>A0A1E5QAW3</accession>
<dbReference type="STRING" id="28181.BEN30_03525"/>
<sequence>MSRRPPKETPDPIDIHVGQRLKARRVGLRISQSDIGKALDVTFQQVQKYENGANRIGASNLYKLAQALNVDVSYFFEDMPSAQKMRSLSDQPAAAFEHDPMSQPESIKLVHNYFRIASPSVRARMFQLVKSIADAEALGEDPDNA</sequence>
<dbReference type="SMART" id="SM00530">
    <property type="entry name" value="HTH_XRE"/>
    <property type="match status" value="1"/>
</dbReference>
<gene>
    <name evidence="2" type="ORF">BEN30_03525</name>
</gene>
<dbReference type="GO" id="GO:0003677">
    <property type="term" value="F:DNA binding"/>
    <property type="evidence" value="ECO:0007669"/>
    <property type="project" value="InterPro"/>
</dbReference>
<evidence type="ECO:0000313" key="2">
    <source>
        <dbReference type="EMBL" id="OEJ69176.1"/>
    </source>
</evidence>
<dbReference type="SUPFAM" id="SSF47413">
    <property type="entry name" value="lambda repressor-like DNA-binding domains"/>
    <property type="match status" value="1"/>
</dbReference>
<organism evidence="2 3">
    <name type="scientific">Magnetovibrio blakemorei</name>
    <dbReference type="NCBI Taxonomy" id="28181"/>
    <lineage>
        <taxon>Bacteria</taxon>
        <taxon>Pseudomonadati</taxon>
        <taxon>Pseudomonadota</taxon>
        <taxon>Alphaproteobacteria</taxon>
        <taxon>Rhodospirillales</taxon>
        <taxon>Magnetovibrionaceae</taxon>
        <taxon>Magnetovibrio</taxon>
    </lineage>
</organism>